<dbReference type="GO" id="GO:0046872">
    <property type="term" value="F:metal ion binding"/>
    <property type="evidence" value="ECO:0007669"/>
    <property type="project" value="UniProtKB-UniRule"/>
</dbReference>
<keyword evidence="6 8" id="KW-0520">NAD</keyword>
<dbReference type="NCBIfam" id="NF002306">
    <property type="entry name" value="PRK01231.1"/>
    <property type="match status" value="1"/>
</dbReference>
<keyword evidence="8" id="KW-0963">Cytoplasm</keyword>
<dbReference type="InterPro" id="IPR017438">
    <property type="entry name" value="ATP-NAD_kinase_N"/>
</dbReference>
<feature type="binding site" evidence="8">
    <location>
        <position position="245"/>
    </location>
    <ligand>
        <name>NAD(+)</name>
        <dbReference type="ChEBI" id="CHEBI:57540"/>
    </ligand>
</feature>
<reference evidence="9 10" key="1">
    <citation type="submission" date="2018-02" db="EMBL/GenBank/DDBJ databases">
        <title>Insights into the biology of acidophilic members of the Acidiferrobacteraceae family derived from comparative genomic analyses.</title>
        <authorList>
            <person name="Issotta F."/>
            <person name="Thyssen C."/>
            <person name="Mena C."/>
            <person name="Moya A."/>
            <person name="Bellenberg S."/>
            <person name="Sproer C."/>
            <person name="Covarrubias P.C."/>
            <person name="Sand W."/>
            <person name="Quatrini R."/>
            <person name="Vera M."/>
        </authorList>
    </citation>
    <scope>NUCLEOTIDE SEQUENCE [LARGE SCALE GENOMIC DNA]</scope>
    <source>
        <strain evidence="10">m-1</strain>
    </source>
</reference>
<dbReference type="InterPro" id="IPR002504">
    <property type="entry name" value="NADK"/>
</dbReference>
<dbReference type="GO" id="GO:0005524">
    <property type="term" value="F:ATP binding"/>
    <property type="evidence" value="ECO:0007669"/>
    <property type="project" value="UniProtKB-KW"/>
</dbReference>
<dbReference type="FunFam" id="2.60.200.30:FF:000009">
    <property type="entry name" value="Poly(P)/ATP NAD kinase"/>
    <property type="match status" value="1"/>
</dbReference>
<dbReference type="Gene3D" id="2.60.200.30">
    <property type="entry name" value="Probable inorganic polyphosphate/atp-NAD kinase, domain 2"/>
    <property type="match status" value="1"/>
</dbReference>
<name>A0A1C2FXE7_9GAMM</name>
<evidence type="ECO:0000256" key="4">
    <source>
        <dbReference type="ARBA" id="ARBA00022840"/>
    </source>
</evidence>
<dbReference type="EMBL" id="PSYR01000002">
    <property type="protein sequence ID" value="RCN56507.1"/>
    <property type="molecule type" value="Genomic_DNA"/>
</dbReference>
<evidence type="ECO:0000256" key="1">
    <source>
        <dbReference type="ARBA" id="ARBA00022679"/>
    </source>
</evidence>
<keyword evidence="2 8" id="KW-0547">Nucleotide-binding</keyword>
<feature type="active site" description="Proton acceptor" evidence="8">
    <location>
        <position position="73"/>
    </location>
</feature>
<evidence type="ECO:0000256" key="3">
    <source>
        <dbReference type="ARBA" id="ARBA00022777"/>
    </source>
</evidence>
<dbReference type="RefSeq" id="WP_065972227.1">
    <property type="nucleotide sequence ID" value="NZ_CP080624.1"/>
</dbReference>
<dbReference type="PANTHER" id="PTHR20275">
    <property type="entry name" value="NAD KINASE"/>
    <property type="match status" value="1"/>
</dbReference>
<feature type="binding site" evidence="8">
    <location>
        <begin position="146"/>
        <end position="147"/>
    </location>
    <ligand>
        <name>NAD(+)</name>
        <dbReference type="ChEBI" id="CHEBI:57540"/>
    </ligand>
</feature>
<comment type="cofactor">
    <cofactor evidence="8">
        <name>a divalent metal cation</name>
        <dbReference type="ChEBI" id="CHEBI:60240"/>
    </cofactor>
</comment>
<dbReference type="InterPro" id="IPR016064">
    <property type="entry name" value="NAD/diacylglycerol_kinase_sf"/>
</dbReference>
<dbReference type="Pfam" id="PF01513">
    <property type="entry name" value="NAD_kinase"/>
    <property type="match status" value="1"/>
</dbReference>
<evidence type="ECO:0000313" key="9">
    <source>
        <dbReference type="EMBL" id="RCN56507.1"/>
    </source>
</evidence>
<dbReference type="EC" id="2.7.1.23" evidence="8"/>
<keyword evidence="4 8" id="KW-0067">ATP-binding</keyword>
<feature type="binding site" evidence="8">
    <location>
        <position position="157"/>
    </location>
    <ligand>
        <name>NAD(+)</name>
        <dbReference type="ChEBI" id="CHEBI:57540"/>
    </ligand>
</feature>
<keyword evidence="3 8" id="KW-0418">Kinase</keyword>
<protein>
    <recommendedName>
        <fullName evidence="8">NAD kinase</fullName>
        <ecNumber evidence="8">2.7.1.23</ecNumber>
    </recommendedName>
    <alternativeName>
        <fullName evidence="8">ATP-dependent NAD kinase</fullName>
    </alternativeName>
</protein>
<dbReference type="HAMAP" id="MF_00361">
    <property type="entry name" value="NAD_kinase"/>
    <property type="match status" value="1"/>
</dbReference>
<evidence type="ECO:0000256" key="2">
    <source>
        <dbReference type="ARBA" id="ARBA00022741"/>
    </source>
</evidence>
<dbReference type="STRING" id="163359.A9R16_05035"/>
<dbReference type="Pfam" id="PF20143">
    <property type="entry name" value="NAD_kinase_C"/>
    <property type="match status" value="1"/>
</dbReference>
<organism evidence="9 10">
    <name type="scientific">Acidiferrobacter thiooxydans</name>
    <dbReference type="NCBI Taxonomy" id="163359"/>
    <lineage>
        <taxon>Bacteria</taxon>
        <taxon>Pseudomonadati</taxon>
        <taxon>Pseudomonadota</taxon>
        <taxon>Gammaproteobacteria</taxon>
        <taxon>Acidiferrobacterales</taxon>
        <taxon>Acidiferrobacteraceae</taxon>
        <taxon>Acidiferrobacter</taxon>
    </lineage>
</organism>
<comment type="subcellular location">
    <subcellularLocation>
        <location evidence="8">Cytoplasm</location>
    </subcellularLocation>
</comment>
<dbReference type="Gene3D" id="3.40.50.10330">
    <property type="entry name" value="Probable inorganic polyphosphate/atp-NAD kinase, domain 1"/>
    <property type="match status" value="1"/>
</dbReference>
<gene>
    <name evidence="8" type="primary">nadK</name>
    <name evidence="9" type="ORF">C4900_11940</name>
</gene>
<proteinExistence type="inferred from homology"/>
<evidence type="ECO:0000313" key="10">
    <source>
        <dbReference type="Proteomes" id="UP000253250"/>
    </source>
</evidence>
<feature type="binding site" evidence="8">
    <location>
        <begin position="187"/>
        <end position="192"/>
    </location>
    <ligand>
        <name>NAD(+)</name>
        <dbReference type="ChEBI" id="CHEBI:57540"/>
    </ligand>
</feature>
<keyword evidence="5 8" id="KW-0521">NADP</keyword>
<comment type="caution">
    <text evidence="8">Lacks conserved residue(s) required for the propagation of feature annotation.</text>
</comment>
<evidence type="ECO:0000256" key="8">
    <source>
        <dbReference type="HAMAP-Rule" id="MF_00361"/>
    </source>
</evidence>
<feature type="binding site" evidence="8">
    <location>
        <position position="174"/>
    </location>
    <ligand>
        <name>NAD(+)</name>
        <dbReference type="ChEBI" id="CHEBI:57540"/>
    </ligand>
</feature>
<feature type="binding site" evidence="8">
    <location>
        <position position="176"/>
    </location>
    <ligand>
        <name>NAD(+)</name>
        <dbReference type="ChEBI" id="CHEBI:57540"/>
    </ligand>
</feature>
<comment type="catalytic activity">
    <reaction evidence="7 8">
        <text>NAD(+) + ATP = ADP + NADP(+) + H(+)</text>
        <dbReference type="Rhea" id="RHEA:18629"/>
        <dbReference type="ChEBI" id="CHEBI:15378"/>
        <dbReference type="ChEBI" id="CHEBI:30616"/>
        <dbReference type="ChEBI" id="CHEBI:57540"/>
        <dbReference type="ChEBI" id="CHEBI:58349"/>
        <dbReference type="ChEBI" id="CHEBI:456216"/>
        <dbReference type="EC" id="2.7.1.23"/>
    </reaction>
</comment>
<keyword evidence="10" id="KW-1185">Reference proteome</keyword>
<dbReference type="GO" id="GO:0051287">
    <property type="term" value="F:NAD binding"/>
    <property type="evidence" value="ECO:0007669"/>
    <property type="project" value="UniProtKB-ARBA"/>
</dbReference>
<comment type="similarity">
    <text evidence="8">Belongs to the NAD kinase family.</text>
</comment>
<dbReference type="GO" id="GO:0005737">
    <property type="term" value="C:cytoplasm"/>
    <property type="evidence" value="ECO:0007669"/>
    <property type="project" value="UniProtKB-SubCell"/>
</dbReference>
<comment type="caution">
    <text evidence="9">The sequence shown here is derived from an EMBL/GenBank/DDBJ whole genome shotgun (WGS) entry which is preliminary data.</text>
</comment>
<sequence length="289" mass="31107">MKAVMTRVGLFGKYGDRGGRELLQRLYALLEARALEITVEEDTAAALDLAGVTTCPLDRIGETIDLAIVLGGDGTLLGVARTLAPHHVPMIGVNAGRLGFLADVSTDNIGMINHILDGHYQAEERFLLAATIVRDGQTLVERLALNDAVVNKGELARLIEFETYVDGQLVSGSRADGVIIATPTGSTAYAMSAGGPILHPTLAAIVLVPICPQTLSNRPIVVHSGCRIEIVLVSDQSAHVTFDGQSNFGVRNGDRLIVCRSETPLTLLHPEGRNHYEVLRQKLHWGRRV</sequence>
<feature type="binding site" evidence="8">
    <location>
        <begin position="73"/>
        <end position="74"/>
    </location>
    <ligand>
        <name>NAD(+)</name>
        <dbReference type="ChEBI" id="CHEBI:57540"/>
    </ligand>
</feature>
<dbReference type="OrthoDB" id="9774737at2"/>
<dbReference type="PANTHER" id="PTHR20275:SF0">
    <property type="entry name" value="NAD KINASE"/>
    <property type="match status" value="1"/>
</dbReference>
<dbReference type="Proteomes" id="UP000253250">
    <property type="component" value="Unassembled WGS sequence"/>
</dbReference>
<evidence type="ECO:0000256" key="6">
    <source>
        <dbReference type="ARBA" id="ARBA00023027"/>
    </source>
</evidence>
<dbReference type="GO" id="GO:0003951">
    <property type="term" value="F:NAD+ kinase activity"/>
    <property type="evidence" value="ECO:0007669"/>
    <property type="project" value="UniProtKB-UniRule"/>
</dbReference>
<dbReference type="InterPro" id="IPR017437">
    <property type="entry name" value="ATP-NAD_kinase_PpnK-typ_C"/>
</dbReference>
<comment type="function">
    <text evidence="8">Involved in the regulation of the intracellular balance of NAD and NADP, and is a key enzyme in the biosynthesis of NADP. Catalyzes specifically the phosphorylation on 2'-hydroxyl of the adenosine moiety of NAD to yield NADP.</text>
</comment>
<keyword evidence="1 8" id="KW-0808">Transferase</keyword>
<dbReference type="GO" id="GO:0019674">
    <property type="term" value="P:NAD+ metabolic process"/>
    <property type="evidence" value="ECO:0007669"/>
    <property type="project" value="InterPro"/>
</dbReference>
<evidence type="ECO:0000256" key="7">
    <source>
        <dbReference type="ARBA" id="ARBA00047925"/>
    </source>
</evidence>
<dbReference type="AlphaFoldDB" id="A0A1C2FXE7"/>
<dbReference type="GO" id="GO:0006741">
    <property type="term" value="P:NADP+ biosynthetic process"/>
    <property type="evidence" value="ECO:0007669"/>
    <property type="project" value="UniProtKB-UniRule"/>
</dbReference>
<dbReference type="SUPFAM" id="SSF111331">
    <property type="entry name" value="NAD kinase/diacylglycerol kinase-like"/>
    <property type="match status" value="1"/>
</dbReference>
<evidence type="ECO:0000256" key="5">
    <source>
        <dbReference type="ARBA" id="ARBA00022857"/>
    </source>
</evidence>
<accession>A0A1C2FXE7</accession>